<feature type="non-terminal residue" evidence="2">
    <location>
        <position position="1"/>
    </location>
</feature>
<evidence type="ECO:0000313" key="3">
    <source>
        <dbReference type="Proteomes" id="UP001177140"/>
    </source>
</evidence>
<evidence type="ECO:0000313" key="2">
    <source>
        <dbReference type="EMBL" id="MCL7022706.1"/>
    </source>
</evidence>
<proteinExistence type="predicted"/>
<keyword evidence="3" id="KW-1185">Reference proteome</keyword>
<sequence length="126" mass="13798">ISNSKNLRMGKLALLILKKKLMDDPTGPLASVQSSGSELSELLSGYHTIFEVRKRHSVSNYRSMAVLEGNLPAGLNTGRSLKCYAFHEVSDNLEDHPNGSCRSKHSRSKKNSGKANRTLTAKTGKK</sequence>
<dbReference type="Proteomes" id="UP001177140">
    <property type="component" value="Unassembled WGS sequence"/>
</dbReference>
<dbReference type="EMBL" id="JAJJMA010014084">
    <property type="protein sequence ID" value="MCL7022706.1"/>
    <property type="molecule type" value="Genomic_DNA"/>
</dbReference>
<feature type="compositionally biased region" description="Polar residues" evidence="1">
    <location>
        <begin position="113"/>
        <end position="126"/>
    </location>
</feature>
<feature type="compositionally biased region" description="Basic residues" evidence="1">
    <location>
        <begin position="102"/>
        <end position="112"/>
    </location>
</feature>
<feature type="non-terminal residue" evidence="2">
    <location>
        <position position="126"/>
    </location>
</feature>
<organism evidence="2 3">
    <name type="scientific">Papaver nudicaule</name>
    <name type="common">Iceland poppy</name>
    <dbReference type="NCBI Taxonomy" id="74823"/>
    <lineage>
        <taxon>Eukaryota</taxon>
        <taxon>Viridiplantae</taxon>
        <taxon>Streptophyta</taxon>
        <taxon>Embryophyta</taxon>
        <taxon>Tracheophyta</taxon>
        <taxon>Spermatophyta</taxon>
        <taxon>Magnoliopsida</taxon>
        <taxon>Ranunculales</taxon>
        <taxon>Papaveraceae</taxon>
        <taxon>Papaveroideae</taxon>
        <taxon>Papaver</taxon>
    </lineage>
</organism>
<evidence type="ECO:0000256" key="1">
    <source>
        <dbReference type="SAM" id="MobiDB-lite"/>
    </source>
</evidence>
<protein>
    <submittedName>
        <fullName evidence="2">Uncharacterized protein</fullName>
    </submittedName>
</protein>
<gene>
    <name evidence="2" type="ORF">MKW94_002939</name>
</gene>
<name>A0AA41RS69_PAPNU</name>
<feature type="region of interest" description="Disordered" evidence="1">
    <location>
        <begin position="92"/>
        <end position="126"/>
    </location>
</feature>
<accession>A0AA41RS69</accession>
<dbReference type="AlphaFoldDB" id="A0AA41RS69"/>
<comment type="caution">
    <text evidence="2">The sequence shown here is derived from an EMBL/GenBank/DDBJ whole genome shotgun (WGS) entry which is preliminary data.</text>
</comment>
<reference evidence="2" key="1">
    <citation type="submission" date="2022-03" db="EMBL/GenBank/DDBJ databases">
        <title>A functionally conserved STORR gene fusion in Papaver species that diverged 16.8 million years ago.</title>
        <authorList>
            <person name="Catania T."/>
        </authorList>
    </citation>
    <scope>NUCLEOTIDE SEQUENCE</scope>
    <source>
        <strain evidence="2">S-191538</strain>
    </source>
</reference>